<dbReference type="SMART" id="SM00490">
    <property type="entry name" value="HELICc"/>
    <property type="match status" value="1"/>
</dbReference>
<dbReference type="Proteomes" id="UP000184050">
    <property type="component" value="Unassembled WGS sequence"/>
</dbReference>
<dbReference type="Pfam" id="PF00270">
    <property type="entry name" value="DEAD"/>
    <property type="match status" value="1"/>
</dbReference>
<name>A0A1M6IDM3_9BACT</name>
<evidence type="ECO:0000259" key="11">
    <source>
        <dbReference type="PROSITE" id="PS51195"/>
    </source>
</evidence>
<evidence type="ECO:0000256" key="3">
    <source>
        <dbReference type="ARBA" id="ARBA00022806"/>
    </source>
</evidence>
<dbReference type="PROSITE" id="PS51195">
    <property type="entry name" value="Q_MOTIF"/>
    <property type="match status" value="1"/>
</dbReference>
<dbReference type="Gene3D" id="3.30.70.330">
    <property type="match status" value="1"/>
</dbReference>
<accession>A0A1M6IDM3</accession>
<feature type="domain" description="DEAD-box RNA helicase Q" evidence="11">
    <location>
        <begin position="1"/>
        <end position="24"/>
    </location>
</feature>
<evidence type="ECO:0000259" key="10">
    <source>
        <dbReference type="PROSITE" id="PS51194"/>
    </source>
</evidence>
<feature type="region of interest" description="Disordered" evidence="8">
    <location>
        <begin position="435"/>
        <end position="470"/>
    </location>
</feature>
<dbReference type="InterPro" id="IPR000629">
    <property type="entry name" value="RNA-helicase_DEAD-box_CS"/>
</dbReference>
<dbReference type="STRING" id="1168035.SAMN05444280_11660"/>
<dbReference type="PROSITE" id="PS51192">
    <property type="entry name" value="HELICASE_ATP_BIND_1"/>
    <property type="match status" value="1"/>
</dbReference>
<proteinExistence type="inferred from homology"/>
<feature type="domain" description="Helicase ATP-binding" evidence="9">
    <location>
        <begin position="28"/>
        <end position="199"/>
    </location>
</feature>
<protein>
    <submittedName>
        <fullName evidence="12">ATP-dependent RNA helicase DeaD</fullName>
    </submittedName>
</protein>
<evidence type="ECO:0000259" key="9">
    <source>
        <dbReference type="PROSITE" id="PS51192"/>
    </source>
</evidence>
<evidence type="ECO:0000313" key="12">
    <source>
        <dbReference type="EMBL" id="SHJ32534.1"/>
    </source>
</evidence>
<dbReference type="GO" id="GO:0005829">
    <property type="term" value="C:cytosol"/>
    <property type="evidence" value="ECO:0007669"/>
    <property type="project" value="TreeGrafter"/>
</dbReference>
<dbReference type="GO" id="GO:0003676">
    <property type="term" value="F:nucleic acid binding"/>
    <property type="evidence" value="ECO:0007669"/>
    <property type="project" value="InterPro"/>
</dbReference>
<keyword evidence="13" id="KW-1185">Reference proteome</keyword>
<keyword evidence="4 7" id="KW-0067">ATP-binding</keyword>
<keyword evidence="3 7" id="KW-0347">Helicase</keyword>
<evidence type="ECO:0000256" key="4">
    <source>
        <dbReference type="ARBA" id="ARBA00022840"/>
    </source>
</evidence>
<dbReference type="SUPFAM" id="SSF52540">
    <property type="entry name" value="P-loop containing nucleoside triphosphate hydrolases"/>
    <property type="match status" value="1"/>
</dbReference>
<dbReference type="CDD" id="cd18787">
    <property type="entry name" value="SF2_C_DEAD"/>
    <property type="match status" value="1"/>
</dbReference>
<dbReference type="Pfam" id="PF03880">
    <property type="entry name" value="DbpA"/>
    <property type="match status" value="1"/>
</dbReference>
<sequence>MGLNTEIQLAIEEIGFEQPTPIQEKVVPFLMNDKQDLVALAQTGTGKTAAFGLPILQQIDTTKKATQTLILSPTRELALQIANDLEKYASHLSKINITVVYGGADIKKQINQLERGAQIVVGTPGRTLDLIKRKKLKVNEISWLVLDEADEMLSMGFKDDLDAILETSPAEKQTLLFSATMPKEIVSIANKYMNNPFEISVGKKNTGAENVEHHYYLIHAKDRYNALKRIADLNPNIYGIIFCRTRAETKDVADKLMHDGYNADALHGDLSQAQRDHVMARFRSKHLQMLVATDVAARGLDVNDLTHVINYNLPDDPEIYIHRSGRTGRAGKRGISVTLIHLREKGKLRQVEKKVNKKFIQQQVPSGKAICEKQLFNLIDGVEKVEVKETEIESFMPVIYKKLSWLEREDLIKRFVSVEFNRFLKYYENAPDINVDESRTSHDESRYSEGRGRRSERGGRSNRGGRSKKGRGDYDFSRFFFNMGKKNGINKRKIIDLVNEHLPNKSAEIGDIEVMKNFSFFEVDKRYEKQIVKSMKNAKFKGQRIGIDLAKGK</sequence>
<dbReference type="InterPro" id="IPR014001">
    <property type="entry name" value="Helicase_ATP-bd"/>
</dbReference>
<dbReference type="InterPro" id="IPR050079">
    <property type="entry name" value="DEAD_box_RNA_helicase"/>
</dbReference>
<evidence type="ECO:0000256" key="1">
    <source>
        <dbReference type="ARBA" id="ARBA00022741"/>
    </source>
</evidence>
<dbReference type="PANTHER" id="PTHR47959">
    <property type="entry name" value="ATP-DEPENDENT RNA HELICASE RHLE-RELATED"/>
    <property type="match status" value="1"/>
</dbReference>
<dbReference type="InterPro" id="IPR027417">
    <property type="entry name" value="P-loop_NTPase"/>
</dbReference>
<dbReference type="CDD" id="cd00268">
    <property type="entry name" value="DEADc"/>
    <property type="match status" value="1"/>
</dbReference>
<dbReference type="InterPro" id="IPR014014">
    <property type="entry name" value="RNA_helicase_DEAD_Q_motif"/>
</dbReference>
<comment type="similarity">
    <text evidence="5 7">Belongs to the DEAD box helicase family.</text>
</comment>
<dbReference type="GO" id="GO:0003724">
    <property type="term" value="F:RNA helicase activity"/>
    <property type="evidence" value="ECO:0007669"/>
    <property type="project" value="InterPro"/>
</dbReference>
<feature type="compositionally biased region" description="Basic and acidic residues" evidence="8">
    <location>
        <begin position="436"/>
        <end position="459"/>
    </location>
</feature>
<dbReference type="EMBL" id="FQZE01000016">
    <property type="protein sequence ID" value="SHJ32534.1"/>
    <property type="molecule type" value="Genomic_DNA"/>
</dbReference>
<dbReference type="CDD" id="cd12252">
    <property type="entry name" value="RRM_DbpA"/>
    <property type="match status" value="1"/>
</dbReference>
<feature type="domain" description="Helicase C-terminal" evidence="10">
    <location>
        <begin position="210"/>
        <end position="371"/>
    </location>
</feature>
<keyword evidence="1 7" id="KW-0547">Nucleotide-binding</keyword>
<dbReference type="InterPro" id="IPR012677">
    <property type="entry name" value="Nucleotide-bd_a/b_plait_sf"/>
</dbReference>
<dbReference type="InterPro" id="IPR005580">
    <property type="entry name" value="DbpA/CsdA_RNA-bd_dom"/>
</dbReference>
<dbReference type="PANTHER" id="PTHR47959:SF13">
    <property type="entry name" value="ATP-DEPENDENT RNA HELICASE RHLE"/>
    <property type="match status" value="1"/>
</dbReference>
<evidence type="ECO:0000256" key="6">
    <source>
        <dbReference type="PROSITE-ProRule" id="PRU00552"/>
    </source>
</evidence>
<evidence type="ECO:0000256" key="2">
    <source>
        <dbReference type="ARBA" id="ARBA00022801"/>
    </source>
</evidence>
<dbReference type="AlphaFoldDB" id="A0A1M6IDM3"/>
<dbReference type="Gene3D" id="3.40.50.300">
    <property type="entry name" value="P-loop containing nucleotide triphosphate hydrolases"/>
    <property type="match status" value="2"/>
</dbReference>
<dbReference type="InterPro" id="IPR011545">
    <property type="entry name" value="DEAD/DEAH_box_helicase_dom"/>
</dbReference>
<dbReference type="GO" id="GO:0016787">
    <property type="term" value="F:hydrolase activity"/>
    <property type="evidence" value="ECO:0007669"/>
    <property type="project" value="UniProtKB-KW"/>
</dbReference>
<evidence type="ECO:0000256" key="5">
    <source>
        <dbReference type="ARBA" id="ARBA00038437"/>
    </source>
</evidence>
<dbReference type="PROSITE" id="PS51194">
    <property type="entry name" value="HELICASE_CTER"/>
    <property type="match status" value="1"/>
</dbReference>
<organism evidence="12 13">
    <name type="scientific">Tangfeifania diversioriginum</name>
    <dbReference type="NCBI Taxonomy" id="1168035"/>
    <lineage>
        <taxon>Bacteria</taxon>
        <taxon>Pseudomonadati</taxon>
        <taxon>Bacteroidota</taxon>
        <taxon>Bacteroidia</taxon>
        <taxon>Marinilabiliales</taxon>
        <taxon>Prolixibacteraceae</taxon>
        <taxon>Tangfeifania</taxon>
    </lineage>
</organism>
<dbReference type="PROSITE" id="PS00039">
    <property type="entry name" value="DEAD_ATP_HELICASE"/>
    <property type="match status" value="1"/>
</dbReference>
<dbReference type="Pfam" id="PF00271">
    <property type="entry name" value="Helicase_C"/>
    <property type="match status" value="1"/>
</dbReference>
<feature type="short sequence motif" description="Q motif" evidence="6">
    <location>
        <begin position="1"/>
        <end position="24"/>
    </location>
</feature>
<evidence type="ECO:0000256" key="7">
    <source>
        <dbReference type="RuleBase" id="RU000492"/>
    </source>
</evidence>
<dbReference type="InterPro" id="IPR001650">
    <property type="entry name" value="Helicase_C-like"/>
</dbReference>
<dbReference type="GO" id="GO:0005524">
    <property type="term" value="F:ATP binding"/>
    <property type="evidence" value="ECO:0007669"/>
    <property type="project" value="UniProtKB-KW"/>
</dbReference>
<keyword evidence="2 7" id="KW-0378">Hydrolase</keyword>
<dbReference type="InterPro" id="IPR044742">
    <property type="entry name" value="DEAD/DEAH_RhlB"/>
</dbReference>
<dbReference type="SMART" id="SM00487">
    <property type="entry name" value="DEXDc"/>
    <property type="match status" value="1"/>
</dbReference>
<gene>
    <name evidence="12" type="ORF">SAMN05444280_11660</name>
</gene>
<evidence type="ECO:0000256" key="8">
    <source>
        <dbReference type="SAM" id="MobiDB-lite"/>
    </source>
</evidence>
<reference evidence="12 13" key="1">
    <citation type="submission" date="2016-11" db="EMBL/GenBank/DDBJ databases">
        <authorList>
            <person name="Jaros S."/>
            <person name="Januszkiewicz K."/>
            <person name="Wedrychowicz H."/>
        </authorList>
    </citation>
    <scope>NUCLEOTIDE SEQUENCE [LARGE SCALE GENOMIC DNA]</scope>
    <source>
        <strain evidence="12 13">DSM 27063</strain>
    </source>
</reference>
<evidence type="ECO:0000313" key="13">
    <source>
        <dbReference type="Proteomes" id="UP000184050"/>
    </source>
</evidence>